<evidence type="ECO:0000256" key="5">
    <source>
        <dbReference type="ARBA" id="ARBA00022750"/>
    </source>
</evidence>
<dbReference type="PROSITE" id="PS00855">
    <property type="entry name" value="SPASE_II"/>
    <property type="match status" value="1"/>
</dbReference>
<comment type="caution">
    <text evidence="9">Lacks conserved residue(s) required for the propagation of feature annotation.</text>
</comment>
<dbReference type="InterPro" id="IPR001872">
    <property type="entry name" value="Peptidase_A8"/>
</dbReference>
<keyword evidence="2 9" id="KW-1003">Cell membrane</keyword>
<accession>A0ABN0YAU5</accession>
<organism evidence="12 13">
    <name type="scientific">Brevundimonas terrae</name>
    <dbReference type="NCBI Taxonomy" id="363631"/>
    <lineage>
        <taxon>Bacteria</taxon>
        <taxon>Pseudomonadati</taxon>
        <taxon>Pseudomonadota</taxon>
        <taxon>Alphaproteobacteria</taxon>
        <taxon>Caulobacterales</taxon>
        <taxon>Caulobacteraceae</taxon>
        <taxon>Brevundimonas</taxon>
    </lineage>
</organism>
<reference evidence="12 13" key="1">
    <citation type="journal article" date="2019" name="Int. J. Syst. Evol. Microbiol.">
        <title>The Global Catalogue of Microorganisms (GCM) 10K type strain sequencing project: providing services to taxonomists for standard genome sequencing and annotation.</title>
        <authorList>
            <consortium name="The Broad Institute Genomics Platform"/>
            <consortium name="The Broad Institute Genome Sequencing Center for Infectious Disease"/>
            <person name="Wu L."/>
            <person name="Ma J."/>
        </authorList>
    </citation>
    <scope>NUCLEOTIDE SEQUENCE [LARGE SCALE GENOMIC DNA]</scope>
    <source>
        <strain evidence="12 13">JCM 13476</strain>
    </source>
</reference>
<feature type="transmembrane region" description="Helical" evidence="9">
    <location>
        <begin position="136"/>
        <end position="156"/>
    </location>
</feature>
<keyword evidence="4 9" id="KW-0812">Transmembrane</keyword>
<gene>
    <name evidence="9 12" type="primary">lspA</name>
    <name evidence="12" type="ORF">GCM10009093_14830</name>
</gene>
<evidence type="ECO:0000256" key="11">
    <source>
        <dbReference type="RuleBase" id="RU004181"/>
    </source>
</evidence>
<evidence type="ECO:0000313" key="12">
    <source>
        <dbReference type="EMBL" id="GAA0389222.1"/>
    </source>
</evidence>
<feature type="transmembrane region" description="Helical" evidence="9">
    <location>
        <begin position="98"/>
        <end position="116"/>
    </location>
</feature>
<dbReference type="PANTHER" id="PTHR33695">
    <property type="entry name" value="LIPOPROTEIN SIGNAL PEPTIDASE"/>
    <property type="match status" value="1"/>
</dbReference>
<feature type="active site" evidence="9">
    <location>
        <position position="126"/>
    </location>
</feature>
<dbReference type="RefSeq" id="WP_167176396.1">
    <property type="nucleotide sequence ID" value="NZ_BAAAEJ010000007.1"/>
</dbReference>
<evidence type="ECO:0000256" key="4">
    <source>
        <dbReference type="ARBA" id="ARBA00022692"/>
    </source>
</evidence>
<feature type="active site" evidence="9">
    <location>
        <position position="144"/>
    </location>
</feature>
<dbReference type="NCBIfam" id="TIGR00077">
    <property type="entry name" value="lspA"/>
    <property type="match status" value="1"/>
</dbReference>
<dbReference type="Pfam" id="PF01252">
    <property type="entry name" value="Peptidase_A8"/>
    <property type="match status" value="1"/>
</dbReference>
<dbReference type="EC" id="3.4.23.36" evidence="9"/>
<keyword evidence="13" id="KW-1185">Reference proteome</keyword>
<dbReference type="HAMAP" id="MF_00161">
    <property type="entry name" value="LspA"/>
    <property type="match status" value="1"/>
</dbReference>
<evidence type="ECO:0000256" key="2">
    <source>
        <dbReference type="ARBA" id="ARBA00022475"/>
    </source>
</evidence>
<keyword evidence="5 9" id="KW-0064">Aspartyl protease</keyword>
<evidence type="ECO:0000256" key="8">
    <source>
        <dbReference type="ARBA" id="ARBA00023136"/>
    </source>
</evidence>
<comment type="subcellular location">
    <subcellularLocation>
        <location evidence="9">Cell membrane</location>
        <topology evidence="9">Multi-pass membrane protein</topology>
    </subcellularLocation>
</comment>
<comment type="similarity">
    <text evidence="1 9 11">Belongs to the peptidase A8 family.</text>
</comment>
<dbReference type="Proteomes" id="UP001500791">
    <property type="component" value="Unassembled WGS sequence"/>
</dbReference>
<feature type="transmembrane region" description="Helical" evidence="9">
    <location>
        <begin position="75"/>
        <end position="93"/>
    </location>
</feature>
<evidence type="ECO:0000313" key="13">
    <source>
        <dbReference type="Proteomes" id="UP001500791"/>
    </source>
</evidence>
<comment type="catalytic activity">
    <reaction evidence="9 10">
        <text>Release of signal peptides from bacterial membrane prolipoproteins. Hydrolyzes -Xaa-Yaa-Zaa-|-(S,diacylglyceryl)Cys-, in which Xaa is hydrophobic (preferably Leu), and Yaa (Ala or Ser) and Zaa (Gly or Ala) have small, neutral side chains.</text>
        <dbReference type="EC" id="3.4.23.36"/>
    </reaction>
</comment>
<proteinExistence type="inferred from homology"/>
<keyword evidence="6 9" id="KW-0378">Hydrolase</keyword>
<evidence type="ECO:0000256" key="7">
    <source>
        <dbReference type="ARBA" id="ARBA00022989"/>
    </source>
</evidence>
<comment type="function">
    <text evidence="9 10">This protein specifically catalyzes the removal of signal peptides from prolipoproteins.</text>
</comment>
<dbReference type="PANTHER" id="PTHR33695:SF1">
    <property type="entry name" value="LIPOPROTEIN SIGNAL PEPTIDASE"/>
    <property type="match status" value="1"/>
</dbReference>
<evidence type="ECO:0000256" key="9">
    <source>
        <dbReference type="HAMAP-Rule" id="MF_00161"/>
    </source>
</evidence>
<dbReference type="PRINTS" id="PR00781">
    <property type="entry name" value="LIPOSIGPTASE"/>
</dbReference>
<keyword evidence="3 9" id="KW-0645">Protease</keyword>
<comment type="caution">
    <text evidence="12">The sequence shown here is derived from an EMBL/GenBank/DDBJ whole genome shotgun (WGS) entry which is preliminary data.</text>
</comment>
<dbReference type="EMBL" id="BAAAEJ010000007">
    <property type="protein sequence ID" value="GAA0389222.1"/>
    <property type="molecule type" value="Genomic_DNA"/>
</dbReference>
<keyword evidence="8 9" id="KW-0472">Membrane</keyword>
<evidence type="ECO:0000256" key="1">
    <source>
        <dbReference type="ARBA" id="ARBA00006139"/>
    </source>
</evidence>
<evidence type="ECO:0000256" key="10">
    <source>
        <dbReference type="RuleBase" id="RU000594"/>
    </source>
</evidence>
<evidence type="ECO:0000256" key="6">
    <source>
        <dbReference type="ARBA" id="ARBA00022801"/>
    </source>
</evidence>
<sequence>MKLSRLALGAYALALVVIIADQITKAMVLSAMPAEPSPLLDGFRIADVLPPVFNLTFVLNTGVSFGMFGGGEARWILSIFSIGMAVALSVWAYRANRCLLAAAIGLVIGGAIGNVIDRVRFGGVVDFLDFSGTGLFPWIFNIADSGITIGIALLILDSFLSERRSKVGVAVEKS</sequence>
<protein>
    <recommendedName>
        <fullName evidence="9">Lipoprotein signal peptidase</fullName>
        <ecNumber evidence="9">3.4.23.36</ecNumber>
    </recommendedName>
    <alternativeName>
        <fullName evidence="9">Prolipoprotein signal peptidase</fullName>
    </alternativeName>
    <alternativeName>
        <fullName evidence="9">Signal peptidase II</fullName>
        <shortName evidence="9">SPase II</shortName>
    </alternativeName>
</protein>
<keyword evidence="7 9" id="KW-1133">Transmembrane helix</keyword>
<comment type="pathway">
    <text evidence="9">Protein modification; lipoprotein biosynthesis (signal peptide cleavage).</text>
</comment>
<evidence type="ECO:0000256" key="3">
    <source>
        <dbReference type="ARBA" id="ARBA00022670"/>
    </source>
</evidence>
<name>A0ABN0YAU5_9CAUL</name>